<dbReference type="GO" id="GO:0003887">
    <property type="term" value="F:DNA-directed DNA polymerase activity"/>
    <property type="evidence" value="ECO:0007669"/>
    <property type="project" value="UniProtKB-EC"/>
</dbReference>
<dbReference type="InterPro" id="IPR050238">
    <property type="entry name" value="DNA_Rep/Repair_Clamp_Loader"/>
</dbReference>
<gene>
    <name evidence="1" type="primary">holB</name>
    <name evidence="1" type="ORF">H9843_01155</name>
</gene>
<dbReference type="NCBIfam" id="NF005972">
    <property type="entry name" value="PRK08058.1"/>
    <property type="match status" value="1"/>
</dbReference>
<dbReference type="GO" id="GO:0008408">
    <property type="term" value="F:3'-5' exonuclease activity"/>
    <property type="evidence" value="ECO:0007669"/>
    <property type="project" value="InterPro"/>
</dbReference>
<accession>A0A9E2NWE7</accession>
<dbReference type="Pfam" id="PF13177">
    <property type="entry name" value="DNA_pol3_delta2"/>
    <property type="match status" value="1"/>
</dbReference>
<dbReference type="AlphaFoldDB" id="A0A9E2NWE7"/>
<dbReference type="EC" id="2.7.7.7" evidence="1"/>
<organism evidence="1 2">
    <name type="scientific">Candidatus Limosilactobacillus merdavium</name>
    <dbReference type="NCBI Taxonomy" id="2838651"/>
    <lineage>
        <taxon>Bacteria</taxon>
        <taxon>Bacillati</taxon>
        <taxon>Bacillota</taxon>
        <taxon>Bacilli</taxon>
        <taxon>Lactobacillales</taxon>
        <taxon>Lactobacillaceae</taxon>
        <taxon>Limosilactobacillus</taxon>
    </lineage>
</organism>
<dbReference type="Proteomes" id="UP000824180">
    <property type="component" value="Unassembled WGS sequence"/>
</dbReference>
<keyword evidence="1" id="KW-0548">Nucleotidyltransferase</keyword>
<dbReference type="GO" id="GO:0006261">
    <property type="term" value="P:DNA-templated DNA replication"/>
    <property type="evidence" value="ECO:0007669"/>
    <property type="project" value="TreeGrafter"/>
</dbReference>
<dbReference type="GO" id="GO:0005524">
    <property type="term" value="F:ATP binding"/>
    <property type="evidence" value="ECO:0007669"/>
    <property type="project" value="InterPro"/>
</dbReference>
<dbReference type="PRINTS" id="PR00300">
    <property type="entry name" value="CLPPROTEASEA"/>
</dbReference>
<reference evidence="1" key="2">
    <citation type="submission" date="2021-04" db="EMBL/GenBank/DDBJ databases">
        <authorList>
            <person name="Gilroy R."/>
        </authorList>
    </citation>
    <scope>NUCLEOTIDE SEQUENCE</scope>
    <source>
        <strain evidence="1">876</strain>
    </source>
</reference>
<name>A0A9E2NWE7_9LACO</name>
<keyword evidence="1" id="KW-0808">Transferase</keyword>
<dbReference type="PANTHER" id="PTHR11669:SF8">
    <property type="entry name" value="DNA POLYMERASE III SUBUNIT DELTA"/>
    <property type="match status" value="1"/>
</dbReference>
<dbReference type="NCBIfam" id="TIGR00678">
    <property type="entry name" value="holB"/>
    <property type="match status" value="1"/>
</dbReference>
<dbReference type="InterPro" id="IPR001270">
    <property type="entry name" value="ClpA/B"/>
</dbReference>
<dbReference type="InterPro" id="IPR004622">
    <property type="entry name" value="DNA_pol_HolB"/>
</dbReference>
<dbReference type="SUPFAM" id="SSF52540">
    <property type="entry name" value="P-loop containing nucleoside triphosphate hydrolases"/>
    <property type="match status" value="1"/>
</dbReference>
<dbReference type="FunFam" id="3.40.50.300:FF:001255">
    <property type="entry name" value="DNA polymerase III subunit delta"/>
    <property type="match status" value="1"/>
</dbReference>
<evidence type="ECO:0000313" key="1">
    <source>
        <dbReference type="EMBL" id="MBU3829504.1"/>
    </source>
</evidence>
<sequence length="334" mass="37691">MADQFQAERLQPLVVKQLQTVLKNHELAHAYLFVGPTGSGKSEIAKWLALRLFCLHLQNGEPDLTCPECQRILSGNHPDVVVAKPEGRQIKVDEIRHLKDEFTKSAVEGNRKLFIIHDAEKMTNNAANSLLKFIEEPGPGIYILMLTTNKSAVLPTIRSRTQIIELQPLQRAELEQVLTQNDIPRTERTVAIGLTDSVSEINEWRKDDWLKQAIGAITIWYQHVSKANMLSFVDVQTEIIKLATDRAKQQILLDLIALIWRDTLLIANGITDDQDLHFLQSKDLMVNTANSYSTSSLLTVSQETLTSRHLLDQNMAFQNVTEQLTIKIVQALSA</sequence>
<proteinExistence type="predicted"/>
<reference evidence="1" key="1">
    <citation type="journal article" date="2021" name="PeerJ">
        <title>Extensive microbial diversity within the chicken gut microbiome revealed by metagenomics and culture.</title>
        <authorList>
            <person name="Gilroy R."/>
            <person name="Ravi A."/>
            <person name="Getino M."/>
            <person name="Pursley I."/>
            <person name="Horton D.L."/>
            <person name="Alikhan N.F."/>
            <person name="Baker D."/>
            <person name="Gharbi K."/>
            <person name="Hall N."/>
            <person name="Watson M."/>
            <person name="Adriaenssens E.M."/>
            <person name="Foster-Nyarko E."/>
            <person name="Jarju S."/>
            <person name="Secka A."/>
            <person name="Antonio M."/>
            <person name="Oren A."/>
            <person name="Chaudhuri R.R."/>
            <person name="La Ragione R."/>
            <person name="Hildebrand F."/>
            <person name="Pallen M.J."/>
        </authorList>
    </citation>
    <scope>NUCLEOTIDE SEQUENCE</scope>
    <source>
        <strain evidence="1">876</strain>
    </source>
</reference>
<dbReference type="InterPro" id="IPR027417">
    <property type="entry name" value="P-loop_NTPase"/>
</dbReference>
<comment type="caution">
    <text evidence="1">The sequence shown here is derived from an EMBL/GenBank/DDBJ whole genome shotgun (WGS) entry which is preliminary data.</text>
</comment>
<dbReference type="Gene3D" id="3.40.50.300">
    <property type="entry name" value="P-loop containing nucleotide triphosphate hydrolases"/>
    <property type="match status" value="1"/>
</dbReference>
<protein>
    <submittedName>
        <fullName evidence="1">DNA polymerase III subunit delta</fullName>
        <ecNumber evidence="1">2.7.7.7</ecNumber>
    </submittedName>
</protein>
<dbReference type="EMBL" id="JAHLFK010000007">
    <property type="protein sequence ID" value="MBU3829504.1"/>
    <property type="molecule type" value="Genomic_DNA"/>
</dbReference>
<evidence type="ECO:0000313" key="2">
    <source>
        <dbReference type="Proteomes" id="UP000824180"/>
    </source>
</evidence>
<dbReference type="PANTHER" id="PTHR11669">
    <property type="entry name" value="REPLICATION FACTOR C / DNA POLYMERASE III GAMMA-TAU SUBUNIT"/>
    <property type="match status" value="1"/>
</dbReference>